<dbReference type="RefSeq" id="WP_045696532.1">
    <property type="nucleotide sequence ID" value="NZ_JZKH01000025.1"/>
</dbReference>
<comment type="caution">
    <text evidence="2">The sequence shown here is derived from an EMBL/GenBank/DDBJ whole genome shotgun (WGS) entry which is preliminary data.</text>
</comment>
<dbReference type="Proteomes" id="UP000033699">
    <property type="component" value="Unassembled WGS sequence"/>
</dbReference>
<dbReference type="Gene3D" id="3.90.1570.10">
    <property type="entry name" value="tt1808, chain A"/>
    <property type="match status" value="1"/>
</dbReference>
<organism evidence="2 3">
    <name type="scientific">Streptomyces rubellomurinus (strain ATCC 31215)</name>
    <dbReference type="NCBI Taxonomy" id="359131"/>
    <lineage>
        <taxon>Bacteria</taxon>
        <taxon>Bacillati</taxon>
        <taxon>Actinomycetota</taxon>
        <taxon>Actinomycetes</taxon>
        <taxon>Kitasatosporales</taxon>
        <taxon>Streptomycetaceae</taxon>
        <taxon>Streptomyces</taxon>
    </lineage>
</organism>
<sequence length="189" mass="20614">MRTAPHVPGDYSSVSDPERALKYAVQHVAGDRAEIVEGVITPRSPSWAHESAAEVVRRQLGPRLEQLDLVSGSGDLDLPGSENWYVPDLAVVPADLAAKTEGALLPDQTLLIVEISSPSHADTDRVVKRRRYGQYGAPLYLLVDRQNRACTLYSEPTRLGYAAESGPHPFGVPVHLPAPFDLDLDTTRL</sequence>
<name>A0A0F2TEF5_STRR3</name>
<dbReference type="PANTHER" id="PTHR35400">
    <property type="entry name" value="SLR1083 PROTEIN"/>
    <property type="match status" value="1"/>
</dbReference>
<dbReference type="InterPro" id="IPR012296">
    <property type="entry name" value="Nuclease_put_TT1808"/>
</dbReference>
<evidence type="ECO:0000259" key="1">
    <source>
        <dbReference type="Pfam" id="PF05685"/>
    </source>
</evidence>
<evidence type="ECO:0000313" key="3">
    <source>
        <dbReference type="Proteomes" id="UP000033699"/>
    </source>
</evidence>
<reference evidence="2 3" key="1">
    <citation type="submission" date="2015-02" db="EMBL/GenBank/DDBJ databases">
        <authorList>
            <person name="Ju K.-S."/>
            <person name="Doroghazi J.R."/>
            <person name="Metcalf W."/>
        </authorList>
    </citation>
    <scope>NUCLEOTIDE SEQUENCE [LARGE SCALE GENOMIC DNA]</scope>
    <source>
        <strain evidence="2 3">ATCC 31215</strain>
    </source>
</reference>
<dbReference type="PANTHER" id="PTHR35400:SF3">
    <property type="entry name" value="SLL1072 PROTEIN"/>
    <property type="match status" value="1"/>
</dbReference>
<protein>
    <recommendedName>
        <fullName evidence="1">Putative restriction endonuclease domain-containing protein</fullName>
    </recommendedName>
</protein>
<dbReference type="InterPro" id="IPR008538">
    <property type="entry name" value="Uma2"/>
</dbReference>
<dbReference type="PATRIC" id="fig|359131.3.peg.3220"/>
<dbReference type="EMBL" id="JZKH01000025">
    <property type="protein sequence ID" value="KJS61524.1"/>
    <property type="molecule type" value="Genomic_DNA"/>
</dbReference>
<dbReference type="CDD" id="cd06260">
    <property type="entry name" value="DUF820-like"/>
    <property type="match status" value="1"/>
</dbReference>
<dbReference type="InterPro" id="IPR011335">
    <property type="entry name" value="Restrct_endonuc-II-like"/>
</dbReference>
<dbReference type="Pfam" id="PF05685">
    <property type="entry name" value="Uma2"/>
    <property type="match status" value="1"/>
</dbReference>
<gene>
    <name evidence="2" type="ORF">VM95_14610</name>
</gene>
<feature type="domain" description="Putative restriction endonuclease" evidence="1">
    <location>
        <begin position="29"/>
        <end position="176"/>
    </location>
</feature>
<evidence type="ECO:0000313" key="2">
    <source>
        <dbReference type="EMBL" id="KJS61524.1"/>
    </source>
</evidence>
<proteinExistence type="predicted"/>
<dbReference type="AlphaFoldDB" id="A0A0F2TEF5"/>
<dbReference type="SUPFAM" id="SSF52980">
    <property type="entry name" value="Restriction endonuclease-like"/>
    <property type="match status" value="1"/>
</dbReference>
<keyword evidence="3" id="KW-1185">Reference proteome</keyword>
<accession>A0A0F2TEF5</accession>